<accession>A0A7S4Q595</accession>
<evidence type="ECO:0000259" key="3">
    <source>
        <dbReference type="PROSITE" id="PS50103"/>
    </source>
</evidence>
<feature type="region of interest" description="Disordered" evidence="2">
    <location>
        <begin position="534"/>
        <end position="554"/>
    </location>
</feature>
<gene>
    <name evidence="4" type="ORF">AMON00008_LOCUS12511</name>
</gene>
<keyword evidence="1" id="KW-0863">Zinc-finger</keyword>
<dbReference type="PROSITE" id="PS50103">
    <property type="entry name" value="ZF_C3H1"/>
    <property type="match status" value="1"/>
</dbReference>
<feature type="domain" description="C3H1-type" evidence="3">
    <location>
        <begin position="595"/>
        <end position="622"/>
    </location>
</feature>
<evidence type="ECO:0000313" key="4">
    <source>
        <dbReference type="EMBL" id="CAE4572892.1"/>
    </source>
</evidence>
<reference evidence="4" key="1">
    <citation type="submission" date="2021-01" db="EMBL/GenBank/DDBJ databases">
        <authorList>
            <person name="Corre E."/>
            <person name="Pelletier E."/>
            <person name="Niang G."/>
            <person name="Scheremetjew M."/>
            <person name="Finn R."/>
            <person name="Kale V."/>
            <person name="Holt S."/>
            <person name="Cochrane G."/>
            <person name="Meng A."/>
            <person name="Brown T."/>
            <person name="Cohen L."/>
        </authorList>
    </citation>
    <scope>NUCLEOTIDE SEQUENCE</scope>
    <source>
        <strain evidence="4">CCMP3105</strain>
    </source>
</reference>
<keyword evidence="1" id="KW-0479">Metal-binding</keyword>
<dbReference type="EMBL" id="HBNR01018869">
    <property type="protein sequence ID" value="CAE4572892.1"/>
    <property type="molecule type" value="Transcribed_RNA"/>
</dbReference>
<proteinExistence type="predicted"/>
<evidence type="ECO:0000256" key="2">
    <source>
        <dbReference type="SAM" id="MobiDB-lite"/>
    </source>
</evidence>
<feature type="region of interest" description="Disordered" evidence="2">
    <location>
        <begin position="119"/>
        <end position="139"/>
    </location>
</feature>
<dbReference type="AlphaFoldDB" id="A0A7S4Q595"/>
<name>A0A7S4Q595_9DINO</name>
<protein>
    <recommendedName>
        <fullName evidence="3">C3H1-type domain-containing protein</fullName>
    </recommendedName>
</protein>
<organism evidence="4">
    <name type="scientific">Alexandrium monilatum</name>
    <dbReference type="NCBI Taxonomy" id="311494"/>
    <lineage>
        <taxon>Eukaryota</taxon>
        <taxon>Sar</taxon>
        <taxon>Alveolata</taxon>
        <taxon>Dinophyceae</taxon>
        <taxon>Gonyaulacales</taxon>
        <taxon>Pyrocystaceae</taxon>
        <taxon>Alexandrium</taxon>
    </lineage>
</organism>
<keyword evidence="1" id="KW-0862">Zinc</keyword>
<evidence type="ECO:0000256" key="1">
    <source>
        <dbReference type="PROSITE-ProRule" id="PRU00723"/>
    </source>
</evidence>
<sequence length="736" mass="77750">MSPTTSLGHAPVMANAGGSDVQSFWLHRKSSASGASCNVQSYKLSCKSTFLDVGSEADGSLSPRALSDPGTVTVSLSSRSRLDWEERYVSELSEQMSQIWASERSQVWESEMSHVWASERPCGSASDGHSPPPPEESRAAACAMPMMPPSAAEGGGRLDGMELRSRISSATEVAERSLDRRCRRAVLEAIHEIPEQVADALQQRAGGIVSGVLEEVGVVRDMIEEDGAAAGRTGLTSAVAKLEAIPEMVQESFEARFSEAERTVRSRVDGVMANLEASGLSRQEVVERISTIPGEVQEIAAQAMQVAVAESRVQAQQQLNFALASLPKSGARRFAGMAGARILPQVSVDLADLARGAKDAAAGTVEHAVAVVEKEDRAMHVVANQMVAETLLRAKMDGKSSRDFGLEGLPPTVPGLSEGSHWSPQLCGKFQGSGGPDLDLERPPPAVPVLNKGSHGSPQLCAEFEGTGSRSFGLERPPPAAPDLSQGSCGHPQLGAEFQVSGSCSCRLGGPPPAAPGLSQGSCGHPQLGAELQVSGSRSFGLSRPLPTAPGLGQGSHGSPQLCAEFEVSGRCSFGCGGGPPAVLVPSVGSCGHPELCSRPCLYFARGECANGSSCDFCHLEHSKRPVHPDKRNRQLLGELSFSETLSVAAPVIREKIEELGLGPRALRPLDELAAAFAGEEEPTVPGRRRKQLQDVMRSMLLRSVVALLQRAARTDGQRESIDGFFWMLRAAPLCL</sequence>
<dbReference type="InterPro" id="IPR000571">
    <property type="entry name" value="Znf_CCCH"/>
</dbReference>
<feature type="zinc finger region" description="C3H1-type" evidence="1">
    <location>
        <begin position="595"/>
        <end position="622"/>
    </location>
</feature>
<dbReference type="GO" id="GO:0008270">
    <property type="term" value="F:zinc ion binding"/>
    <property type="evidence" value="ECO:0007669"/>
    <property type="project" value="UniProtKB-KW"/>
</dbReference>